<dbReference type="AlphaFoldDB" id="A0AAV8UT55"/>
<gene>
    <name evidence="2" type="ORF">NDN08_001199</name>
</gene>
<feature type="region of interest" description="Disordered" evidence="1">
    <location>
        <begin position="1"/>
        <end position="34"/>
    </location>
</feature>
<protein>
    <recommendedName>
        <fullName evidence="4">Ion transport domain-containing protein</fullName>
    </recommendedName>
</protein>
<sequence>MIRLENASGSDSLDNELSRAVRRGSSDENSSLLSGSQRTLQAAFTGDRITSQDGSGLIDQAFIAKRKRNRFTFWLGRNLYHNDDSCLEPDAELARRTATELAEATSRLERTTLLILLLTLFVDPVITAVKHDSLARGFQDLWRFGVLDTIVIYVLIGLLGEPFRTCESLLTSGSPYLEEYTQDAEQSLTLRTVISLVQSFTKFFFYLNKYFIFRLSSTFGRTVVRSSLLALRVESLGDLLPIAMPESFSDIANFILA</sequence>
<dbReference type="Proteomes" id="UP001157974">
    <property type="component" value="Unassembled WGS sequence"/>
</dbReference>
<evidence type="ECO:0000313" key="2">
    <source>
        <dbReference type="EMBL" id="KAJ8904681.1"/>
    </source>
</evidence>
<comment type="caution">
    <text evidence="2">The sequence shown here is derived from an EMBL/GenBank/DDBJ whole genome shotgun (WGS) entry which is preliminary data.</text>
</comment>
<proteinExistence type="predicted"/>
<evidence type="ECO:0000256" key="1">
    <source>
        <dbReference type="SAM" id="MobiDB-lite"/>
    </source>
</evidence>
<evidence type="ECO:0000313" key="3">
    <source>
        <dbReference type="Proteomes" id="UP001157974"/>
    </source>
</evidence>
<evidence type="ECO:0008006" key="4">
    <source>
        <dbReference type="Google" id="ProtNLM"/>
    </source>
</evidence>
<accession>A0AAV8UT55</accession>
<dbReference type="EMBL" id="JAMWBK010000005">
    <property type="protein sequence ID" value="KAJ8904681.1"/>
    <property type="molecule type" value="Genomic_DNA"/>
</dbReference>
<organism evidence="2 3">
    <name type="scientific">Rhodosorus marinus</name>
    <dbReference type="NCBI Taxonomy" id="101924"/>
    <lineage>
        <taxon>Eukaryota</taxon>
        <taxon>Rhodophyta</taxon>
        <taxon>Stylonematophyceae</taxon>
        <taxon>Stylonematales</taxon>
        <taxon>Stylonemataceae</taxon>
        <taxon>Rhodosorus</taxon>
    </lineage>
</organism>
<name>A0AAV8UT55_9RHOD</name>
<keyword evidence="3" id="KW-1185">Reference proteome</keyword>
<reference evidence="2 3" key="1">
    <citation type="journal article" date="2023" name="Nat. Commun.">
        <title>Origin of minicircular mitochondrial genomes in red algae.</title>
        <authorList>
            <person name="Lee Y."/>
            <person name="Cho C.H."/>
            <person name="Lee Y.M."/>
            <person name="Park S.I."/>
            <person name="Yang J.H."/>
            <person name="West J.A."/>
            <person name="Bhattacharya D."/>
            <person name="Yoon H.S."/>
        </authorList>
    </citation>
    <scope>NUCLEOTIDE SEQUENCE [LARGE SCALE GENOMIC DNA]</scope>
    <source>
        <strain evidence="2 3">CCMP1338</strain>
        <tissue evidence="2">Whole cell</tissue>
    </source>
</reference>